<organism evidence="2 3">
    <name type="scientific">Ignatzschineria cameli</name>
    <dbReference type="NCBI Taxonomy" id="2182793"/>
    <lineage>
        <taxon>Bacteria</taxon>
        <taxon>Pseudomonadati</taxon>
        <taxon>Pseudomonadota</taxon>
        <taxon>Gammaproteobacteria</taxon>
        <taxon>Cardiobacteriales</taxon>
        <taxon>Ignatzschineriaceae</taxon>
        <taxon>Ignatzschineria</taxon>
    </lineage>
</organism>
<protein>
    <submittedName>
        <fullName evidence="2">Uncharacterized protein</fullName>
    </submittedName>
</protein>
<dbReference type="EMBL" id="QEWW01000003">
    <property type="protein sequence ID" value="PWD86176.1"/>
    <property type="molecule type" value="Genomic_DNA"/>
</dbReference>
<name>A0A2U2AQL1_9GAMM</name>
<dbReference type="Proteomes" id="UP000245059">
    <property type="component" value="Unassembled WGS sequence"/>
</dbReference>
<accession>A0A2U2AQL1</accession>
<proteinExistence type="predicted"/>
<evidence type="ECO:0000256" key="1">
    <source>
        <dbReference type="SAM" id="Phobius"/>
    </source>
</evidence>
<comment type="caution">
    <text evidence="2">The sequence shown here is derived from an EMBL/GenBank/DDBJ whole genome shotgun (WGS) entry which is preliminary data.</text>
</comment>
<feature type="transmembrane region" description="Helical" evidence="1">
    <location>
        <begin position="20"/>
        <end position="40"/>
    </location>
</feature>
<gene>
    <name evidence="2" type="ORF">DC077_05380</name>
</gene>
<keyword evidence="1" id="KW-0812">Transmembrane</keyword>
<keyword evidence="1" id="KW-1133">Transmembrane helix</keyword>
<dbReference type="AlphaFoldDB" id="A0A2U2AQL1"/>
<reference evidence="3" key="1">
    <citation type="submission" date="2018-05" db="EMBL/GenBank/DDBJ databases">
        <title>Ignatzschineria dubaiensis sp. nov., isolated from necrotic foot tissues of dromedaries (Camelus dromedarius) and associated maggots in Dubai, United Arab Emirates.</title>
        <authorList>
            <person name="Tsang C.C."/>
            <person name="Tang J.Y.M."/>
            <person name="Fong J.Y.H."/>
            <person name="Kinne J."/>
            <person name="Lee H.H."/>
            <person name="Joseph M."/>
            <person name="Jose S."/>
            <person name="Schuster R.K."/>
            <person name="Tang Y."/>
            <person name="Sivakumar S."/>
            <person name="Chen J.H.K."/>
            <person name="Teng J.L.L."/>
            <person name="Lau S.K.P."/>
            <person name="Wernery U."/>
            <person name="Woo P.C.Y."/>
        </authorList>
    </citation>
    <scope>NUCLEOTIDE SEQUENCE [LARGE SCALE GENOMIC DNA]</scope>
    <source>
        <strain evidence="3">UAE-HKU57</strain>
    </source>
</reference>
<sequence>MDLTQNYHRRHSRWYEVIIFNFWFQIVIGFLLIVLLPQWLRYGGLVDEDSLQSNDENNFEKQVLPKIFIASKALV</sequence>
<evidence type="ECO:0000313" key="2">
    <source>
        <dbReference type="EMBL" id="PWD86176.1"/>
    </source>
</evidence>
<keyword evidence="1" id="KW-0472">Membrane</keyword>
<evidence type="ECO:0000313" key="3">
    <source>
        <dbReference type="Proteomes" id="UP000245059"/>
    </source>
</evidence>